<dbReference type="Gene3D" id="2.40.10.10">
    <property type="entry name" value="Trypsin-like serine proteases"/>
    <property type="match status" value="1"/>
</dbReference>
<sequence>MKFMILFALIAIGTSVAIGEQAIRLPLPDAITEKFPWMINEPLNDERERIVGGSNASPGDAVYQIALFRKDSFTCGGSLISSRTVLTAAHCVFGDEATPSYFKIRYNTLDRTNGPPIGVSKIYRHNLYSSSPIDYDVATLILSQPFTPSANADIIPLTTSEPADGTKLQITGWGRLKSGGTLPTILQIASVTKMSRTKCSSTWGSVNAITNRMLCAHNSNQASCNGDSGGPLVSNGHLVGVVSWGPSTCLSTKYPTIYSNVANLRNWIISNTV</sequence>
<dbReference type="GO" id="GO:0006508">
    <property type="term" value="P:proteolysis"/>
    <property type="evidence" value="ECO:0007669"/>
    <property type="project" value="UniProtKB-KW"/>
</dbReference>
<dbReference type="InterPro" id="IPR001254">
    <property type="entry name" value="Trypsin_dom"/>
</dbReference>
<evidence type="ECO:0000256" key="6">
    <source>
        <dbReference type="RuleBase" id="RU363034"/>
    </source>
</evidence>
<evidence type="ECO:0000256" key="5">
    <source>
        <dbReference type="ARBA" id="ARBA00023157"/>
    </source>
</evidence>
<protein>
    <submittedName>
        <fullName evidence="9">Trypsin-like serine protease</fullName>
    </submittedName>
</protein>
<dbReference type="SMART" id="SM00020">
    <property type="entry name" value="Tryp_SPc"/>
    <property type="match status" value="1"/>
</dbReference>
<accession>Q7Z163</accession>
<dbReference type="Allergome" id="3270">
    <property type="allergen name" value="Der p 9.0101"/>
</dbReference>
<dbReference type="PROSITE" id="PS00134">
    <property type="entry name" value="TRYPSIN_HIS"/>
    <property type="match status" value="1"/>
</dbReference>
<dbReference type="SMR" id="Q7Z163"/>
<evidence type="ECO:0000256" key="4">
    <source>
        <dbReference type="ARBA" id="ARBA00022825"/>
    </source>
</evidence>
<keyword evidence="2 6" id="KW-0645">Protease</keyword>
<keyword evidence="5" id="KW-1015">Disulfide bond</keyword>
<reference evidence="9" key="1">
    <citation type="submission" date="2003-01" db="EMBL/GenBank/DDBJ databases">
        <title>Isolation of a cDNA coding for a trypsin-like serine protease allergen from the house dust mite Dermatophagoides pteronyssinus using a RACE techinique based on the 18 amino acid sequence of AAB50781.</title>
        <authorList>
            <person name="Bi X.Z."/>
            <person name="Ong S.T."/>
            <person name="Chew F.T."/>
        </authorList>
    </citation>
    <scope>NUCLEOTIDE SEQUENCE</scope>
</reference>
<dbReference type="FunFam" id="2.40.10.10:FF:000034">
    <property type="entry name" value="Eupolytin"/>
    <property type="match status" value="1"/>
</dbReference>
<feature type="chain" id="PRO_5004295524" evidence="7">
    <location>
        <begin position="20"/>
        <end position="273"/>
    </location>
</feature>
<evidence type="ECO:0000256" key="3">
    <source>
        <dbReference type="ARBA" id="ARBA00022801"/>
    </source>
</evidence>
<dbReference type="MEROPS" id="S01.234"/>
<dbReference type="InterPro" id="IPR009003">
    <property type="entry name" value="Peptidase_S1_PA"/>
</dbReference>
<evidence type="ECO:0000256" key="7">
    <source>
        <dbReference type="SAM" id="SignalP"/>
    </source>
</evidence>
<dbReference type="InterPro" id="IPR043504">
    <property type="entry name" value="Peptidase_S1_PA_chymotrypsin"/>
</dbReference>
<dbReference type="GO" id="GO:0004252">
    <property type="term" value="F:serine-type endopeptidase activity"/>
    <property type="evidence" value="ECO:0007669"/>
    <property type="project" value="InterPro"/>
</dbReference>
<evidence type="ECO:0000313" key="9">
    <source>
        <dbReference type="EMBL" id="AAP57077.1"/>
    </source>
</evidence>
<dbReference type="PANTHER" id="PTHR24276:SF98">
    <property type="entry name" value="FI18310P1-RELATED"/>
    <property type="match status" value="1"/>
</dbReference>
<keyword evidence="3 6" id="KW-0378">Hydrolase</keyword>
<dbReference type="OrthoDB" id="6485138at2759"/>
<dbReference type="InterPro" id="IPR050430">
    <property type="entry name" value="Peptidase_S1"/>
</dbReference>
<keyword evidence="4 6" id="KW-0720">Serine protease</keyword>
<dbReference type="Allergome" id="323">
    <property type="allergen name" value="Der p 9"/>
</dbReference>
<dbReference type="EMBL" id="AY211952">
    <property type="protein sequence ID" value="AAP57077.1"/>
    <property type="molecule type" value="mRNA"/>
</dbReference>
<dbReference type="InterPro" id="IPR033116">
    <property type="entry name" value="TRYPSIN_SER"/>
</dbReference>
<feature type="signal peptide" evidence="7">
    <location>
        <begin position="1"/>
        <end position="19"/>
    </location>
</feature>
<evidence type="ECO:0000259" key="8">
    <source>
        <dbReference type="PROSITE" id="PS50240"/>
    </source>
</evidence>
<dbReference type="Pfam" id="PF00089">
    <property type="entry name" value="Trypsin"/>
    <property type="match status" value="1"/>
</dbReference>
<name>Q7Z163_DERPT</name>
<dbReference type="InterPro" id="IPR018114">
    <property type="entry name" value="TRYPSIN_HIS"/>
</dbReference>
<comment type="similarity">
    <text evidence="1">Belongs to the peptidase S1 family.</text>
</comment>
<dbReference type="PROSITE" id="PS00135">
    <property type="entry name" value="TRYPSIN_SER"/>
    <property type="match status" value="1"/>
</dbReference>
<dbReference type="SUPFAM" id="SSF50494">
    <property type="entry name" value="Trypsin-like serine proteases"/>
    <property type="match status" value="1"/>
</dbReference>
<evidence type="ECO:0000256" key="2">
    <source>
        <dbReference type="ARBA" id="ARBA00022670"/>
    </source>
</evidence>
<organism evidence="9">
    <name type="scientific">Dermatophagoides pteronyssinus</name>
    <name type="common">European house dust mite</name>
    <dbReference type="NCBI Taxonomy" id="6956"/>
    <lineage>
        <taxon>Eukaryota</taxon>
        <taxon>Metazoa</taxon>
        <taxon>Ecdysozoa</taxon>
        <taxon>Arthropoda</taxon>
        <taxon>Chelicerata</taxon>
        <taxon>Arachnida</taxon>
        <taxon>Acari</taxon>
        <taxon>Acariformes</taxon>
        <taxon>Sarcoptiformes</taxon>
        <taxon>Astigmata</taxon>
        <taxon>Psoroptidia</taxon>
        <taxon>Analgoidea</taxon>
        <taxon>Pyroglyphidae</taxon>
        <taxon>Dermatophagoidinae</taxon>
        <taxon>Dermatophagoides</taxon>
    </lineage>
</organism>
<dbReference type="AlphaFoldDB" id="Q7Z163"/>
<evidence type="ECO:0000256" key="1">
    <source>
        <dbReference type="ARBA" id="ARBA00007664"/>
    </source>
</evidence>
<feature type="domain" description="Peptidase S1" evidence="8">
    <location>
        <begin position="50"/>
        <end position="273"/>
    </location>
</feature>
<dbReference type="PANTHER" id="PTHR24276">
    <property type="entry name" value="POLYSERASE-RELATED"/>
    <property type="match status" value="1"/>
</dbReference>
<dbReference type="CDD" id="cd00190">
    <property type="entry name" value="Tryp_SPc"/>
    <property type="match status" value="1"/>
</dbReference>
<proteinExistence type="evidence at transcript level"/>
<keyword evidence="7" id="KW-0732">Signal</keyword>
<dbReference type="InterPro" id="IPR001314">
    <property type="entry name" value="Peptidase_S1A"/>
</dbReference>
<dbReference type="PRINTS" id="PR00722">
    <property type="entry name" value="CHYMOTRYPSIN"/>
</dbReference>
<dbReference type="PROSITE" id="PS50240">
    <property type="entry name" value="TRYPSIN_DOM"/>
    <property type="match status" value="1"/>
</dbReference>